<protein>
    <recommendedName>
        <fullName evidence="8">Gustatory receptor</fullName>
    </recommendedName>
</protein>
<dbReference type="InterPro" id="IPR013604">
    <property type="entry name" value="7TM_chemorcpt"/>
</dbReference>
<name>A0AAW1DLW6_9HEMI</name>
<keyword evidence="7 8" id="KW-0807">Transducer</keyword>
<evidence type="ECO:0000256" key="3">
    <source>
        <dbReference type="ARBA" id="ARBA00022692"/>
    </source>
</evidence>
<keyword evidence="4 8" id="KW-1133">Transmembrane helix</keyword>
<feature type="transmembrane region" description="Helical" evidence="8">
    <location>
        <begin position="148"/>
        <end position="168"/>
    </location>
</feature>
<reference evidence="9 10" key="1">
    <citation type="submission" date="2022-12" db="EMBL/GenBank/DDBJ databases">
        <title>Chromosome-level genome assembly of true bugs.</title>
        <authorList>
            <person name="Ma L."/>
            <person name="Li H."/>
        </authorList>
    </citation>
    <scope>NUCLEOTIDE SEQUENCE [LARGE SCALE GENOMIC DNA]</scope>
    <source>
        <strain evidence="9">Lab_2022b</strain>
    </source>
</reference>
<dbReference type="EMBL" id="JAPXFL010000002">
    <property type="protein sequence ID" value="KAK9511085.1"/>
    <property type="molecule type" value="Genomic_DNA"/>
</dbReference>
<evidence type="ECO:0000256" key="5">
    <source>
        <dbReference type="ARBA" id="ARBA00023136"/>
    </source>
</evidence>
<comment type="caution">
    <text evidence="9">The sequence shown here is derived from an EMBL/GenBank/DDBJ whole genome shotgun (WGS) entry which is preliminary data.</text>
</comment>
<evidence type="ECO:0000256" key="1">
    <source>
        <dbReference type="ARBA" id="ARBA00004651"/>
    </source>
</evidence>
<feature type="transmembrane region" description="Helical" evidence="8">
    <location>
        <begin position="180"/>
        <end position="201"/>
    </location>
</feature>
<dbReference type="PANTHER" id="PTHR21143">
    <property type="entry name" value="INVERTEBRATE GUSTATORY RECEPTOR"/>
    <property type="match status" value="1"/>
</dbReference>
<feature type="transmembrane region" description="Helical" evidence="8">
    <location>
        <begin position="77"/>
        <end position="99"/>
    </location>
</feature>
<dbReference type="GO" id="GO:0043025">
    <property type="term" value="C:neuronal cell body"/>
    <property type="evidence" value="ECO:0007669"/>
    <property type="project" value="TreeGrafter"/>
</dbReference>
<evidence type="ECO:0000256" key="4">
    <source>
        <dbReference type="ARBA" id="ARBA00022989"/>
    </source>
</evidence>
<dbReference type="Proteomes" id="UP001461498">
    <property type="component" value="Unassembled WGS sequence"/>
</dbReference>
<dbReference type="AlphaFoldDB" id="A0AAW1DLW6"/>
<keyword evidence="6 8" id="KW-0675">Receptor</keyword>
<dbReference type="GO" id="GO:0005886">
    <property type="term" value="C:plasma membrane"/>
    <property type="evidence" value="ECO:0007669"/>
    <property type="project" value="UniProtKB-SubCell"/>
</dbReference>
<dbReference type="PANTHER" id="PTHR21143:SF133">
    <property type="entry name" value="GUSTATORY AND PHEROMONE RECEPTOR 32A-RELATED"/>
    <property type="match status" value="1"/>
</dbReference>
<comment type="similarity">
    <text evidence="8">Belongs to the insect chemoreceptor superfamily. Gustatory receptor (GR) family.</text>
</comment>
<feature type="transmembrane region" description="Helical" evidence="8">
    <location>
        <begin position="258"/>
        <end position="278"/>
    </location>
</feature>
<dbReference type="Pfam" id="PF08395">
    <property type="entry name" value="7tm_7"/>
    <property type="match status" value="1"/>
</dbReference>
<dbReference type="GO" id="GO:0007635">
    <property type="term" value="P:chemosensory behavior"/>
    <property type="evidence" value="ECO:0007669"/>
    <property type="project" value="TreeGrafter"/>
</dbReference>
<keyword evidence="10" id="KW-1185">Reference proteome</keyword>
<keyword evidence="5 8" id="KW-0472">Membrane</keyword>
<evidence type="ECO:0000256" key="7">
    <source>
        <dbReference type="ARBA" id="ARBA00023224"/>
    </source>
</evidence>
<evidence type="ECO:0000256" key="6">
    <source>
        <dbReference type="ARBA" id="ARBA00023170"/>
    </source>
</evidence>
<proteinExistence type="inferred from homology"/>
<comment type="subcellular location">
    <subcellularLocation>
        <location evidence="1 8">Cell membrane</location>
        <topology evidence="1 8">Multi-pass membrane protein</topology>
    </subcellularLocation>
</comment>
<keyword evidence="3 8" id="KW-0812">Transmembrane</keyword>
<feature type="transmembrane region" description="Helical" evidence="8">
    <location>
        <begin position="7"/>
        <end position="25"/>
    </location>
</feature>
<accession>A0AAW1DLW6</accession>
<evidence type="ECO:0000313" key="10">
    <source>
        <dbReference type="Proteomes" id="UP001461498"/>
    </source>
</evidence>
<comment type="function">
    <text evidence="8">Gustatory receptor which mediates acceptance or avoidance behavior, depending on its substrates.</text>
</comment>
<dbReference type="GO" id="GO:0007165">
    <property type="term" value="P:signal transduction"/>
    <property type="evidence" value="ECO:0007669"/>
    <property type="project" value="UniProtKB-KW"/>
</dbReference>
<sequence>MKIGFAICAEIVAAISPMLHLIALMKNDYFWTNLWYVGNNRVDNHTVTCTVLFTGIISGAILEVVDMFQYPAPTGSGTVLHMICSWISDCSIIIIIVQFCSLLDKFKSHVDFANDKLIMNLFQTPSLLEEAMNSHIQYLKFAKKSNEIFSLQLLTSCVALFNKFLSYLYDTMVDLLMSGLDLQVAIIRVSAAIHCLLYVYFLVKTCQDFRHSADNLNFSIFETSRKVYFSRDIVEVHTYVLMKNQIQFTAAGFFNLDYPIITSMTAMAVTFLVVILQFSMNTSYSMASNSTWLFSKPSITLI</sequence>
<dbReference type="GO" id="GO:0030424">
    <property type="term" value="C:axon"/>
    <property type="evidence" value="ECO:0007669"/>
    <property type="project" value="TreeGrafter"/>
</dbReference>
<comment type="caution">
    <text evidence="8">Lacks conserved residue(s) required for the propagation of feature annotation.</text>
</comment>
<dbReference type="GO" id="GO:0008049">
    <property type="term" value="P:male courtship behavior"/>
    <property type="evidence" value="ECO:0007669"/>
    <property type="project" value="TreeGrafter"/>
</dbReference>
<dbReference type="GO" id="GO:0030425">
    <property type="term" value="C:dendrite"/>
    <property type="evidence" value="ECO:0007669"/>
    <property type="project" value="TreeGrafter"/>
</dbReference>
<dbReference type="GO" id="GO:0050909">
    <property type="term" value="P:sensory perception of taste"/>
    <property type="evidence" value="ECO:0007669"/>
    <property type="project" value="InterPro"/>
</dbReference>
<feature type="transmembrane region" description="Helical" evidence="8">
    <location>
        <begin position="45"/>
        <end position="65"/>
    </location>
</feature>
<keyword evidence="2 8" id="KW-1003">Cell membrane</keyword>
<evidence type="ECO:0000313" key="9">
    <source>
        <dbReference type="EMBL" id="KAK9511085.1"/>
    </source>
</evidence>
<organism evidence="9 10">
    <name type="scientific">Rhynocoris fuscipes</name>
    <dbReference type="NCBI Taxonomy" id="488301"/>
    <lineage>
        <taxon>Eukaryota</taxon>
        <taxon>Metazoa</taxon>
        <taxon>Ecdysozoa</taxon>
        <taxon>Arthropoda</taxon>
        <taxon>Hexapoda</taxon>
        <taxon>Insecta</taxon>
        <taxon>Pterygota</taxon>
        <taxon>Neoptera</taxon>
        <taxon>Paraneoptera</taxon>
        <taxon>Hemiptera</taxon>
        <taxon>Heteroptera</taxon>
        <taxon>Panheteroptera</taxon>
        <taxon>Cimicomorpha</taxon>
        <taxon>Reduviidae</taxon>
        <taxon>Harpactorinae</taxon>
        <taxon>Harpactorini</taxon>
        <taxon>Rhynocoris</taxon>
    </lineage>
</organism>
<evidence type="ECO:0000256" key="8">
    <source>
        <dbReference type="RuleBase" id="RU363108"/>
    </source>
</evidence>
<gene>
    <name evidence="9" type="ORF">O3M35_005717</name>
</gene>
<evidence type="ECO:0000256" key="2">
    <source>
        <dbReference type="ARBA" id="ARBA00022475"/>
    </source>
</evidence>